<feature type="compositionally biased region" description="Low complexity" evidence="10">
    <location>
        <begin position="159"/>
        <end position="168"/>
    </location>
</feature>
<dbReference type="InterPro" id="IPR048540">
    <property type="entry name" value="Rrn7_cyclin_N"/>
</dbReference>
<dbReference type="InterPro" id="IPR021752">
    <property type="entry name" value="TF_Rrn7_Zf"/>
</dbReference>
<evidence type="ECO:0000256" key="3">
    <source>
        <dbReference type="ARBA" id="ARBA00022723"/>
    </source>
</evidence>
<feature type="region of interest" description="Disordered" evidence="10">
    <location>
        <begin position="154"/>
        <end position="180"/>
    </location>
</feature>
<evidence type="ECO:0000256" key="4">
    <source>
        <dbReference type="ARBA" id="ARBA00022771"/>
    </source>
</evidence>
<keyword evidence="5" id="KW-0862">Zinc</keyword>
<dbReference type="OMA" id="IIDEHIC"/>
<evidence type="ECO:0000313" key="14">
    <source>
        <dbReference type="EMBL" id="ABO99626.1"/>
    </source>
</evidence>
<comment type="similarity">
    <text evidence="2">Belongs to the RRN7/TAF1B family.</text>
</comment>
<keyword evidence="6" id="KW-0805">Transcription regulation</keyword>
<dbReference type="STRING" id="436017.A4S7U2"/>
<dbReference type="eggNOG" id="KOG1988">
    <property type="taxonomic scope" value="Eukaryota"/>
</dbReference>
<evidence type="ECO:0000256" key="5">
    <source>
        <dbReference type="ARBA" id="ARBA00022833"/>
    </source>
</evidence>
<feature type="domain" description="RRN7-type" evidence="11">
    <location>
        <begin position="8"/>
        <end position="40"/>
    </location>
</feature>
<dbReference type="Pfam" id="PF20644">
    <property type="entry name" value="Rrn7_cyclin_N"/>
    <property type="match status" value="1"/>
</dbReference>
<feature type="region of interest" description="Disordered" evidence="10">
    <location>
        <begin position="72"/>
        <end position="100"/>
    </location>
</feature>
<dbReference type="EMBL" id="CP000594">
    <property type="protein sequence ID" value="ABO99626.1"/>
    <property type="molecule type" value="Genomic_DNA"/>
</dbReference>
<dbReference type="KEGG" id="olu:OSTLU_27617"/>
<dbReference type="HOGENOM" id="CLU_371902_0_0_1"/>
<dbReference type="InterPro" id="IPR048538">
    <property type="entry name" value="Rrn7_cyclin_C"/>
</dbReference>
<organism evidence="14 15">
    <name type="scientific">Ostreococcus lucimarinus (strain CCE9901)</name>
    <dbReference type="NCBI Taxonomy" id="436017"/>
    <lineage>
        <taxon>Eukaryota</taxon>
        <taxon>Viridiplantae</taxon>
        <taxon>Chlorophyta</taxon>
        <taxon>Mamiellophyceae</taxon>
        <taxon>Mamiellales</taxon>
        <taxon>Bathycoccaceae</taxon>
        <taxon>Ostreococcus</taxon>
    </lineage>
</organism>
<dbReference type="PANTHER" id="PTHR31576">
    <property type="entry name" value="TATA BOX-BINDING PROTEIN-ASSOCIATED FACTOR RNA POLYMERASE I SUBUNIT B"/>
    <property type="match status" value="1"/>
</dbReference>
<proteinExistence type="inferred from homology"/>
<dbReference type="GO" id="GO:0042790">
    <property type="term" value="P:nucleolar large rRNA transcription by RNA polymerase I"/>
    <property type="evidence" value="ECO:0007669"/>
    <property type="project" value="TreeGrafter"/>
</dbReference>
<evidence type="ECO:0000259" key="12">
    <source>
        <dbReference type="Pfam" id="PF20644"/>
    </source>
</evidence>
<accession>A4S7U2</accession>
<keyword evidence="15" id="KW-1185">Reference proteome</keyword>
<keyword evidence="7" id="KW-0238">DNA-binding</keyword>
<evidence type="ECO:0000313" key="15">
    <source>
        <dbReference type="Proteomes" id="UP000001568"/>
    </source>
</evidence>
<keyword evidence="8" id="KW-0804">Transcription</keyword>
<dbReference type="AlphaFoldDB" id="A4S7U2"/>
<dbReference type="GeneID" id="5005417"/>
<dbReference type="GO" id="GO:0001164">
    <property type="term" value="F:RNA polymerase I core promoter sequence-specific DNA binding"/>
    <property type="evidence" value="ECO:0007669"/>
    <property type="project" value="InterPro"/>
</dbReference>
<dbReference type="OrthoDB" id="428577at2759"/>
<evidence type="ECO:0000256" key="7">
    <source>
        <dbReference type="ARBA" id="ARBA00023125"/>
    </source>
</evidence>
<sequence length="748" mass="81874">MSLHAARDEIACATCRARGAASFAPSDAGFYVCVRCGTQSQTQIANLAEIGLEDADDGDAFVPGAGRVSGRSLRARRAKSARKSATRAGKRARDAARDPGTAAEAYARAFQAVLMTQTRAVATLMDDARDASEKGLENAVRDVWGRYLRASGTLERESGGTTTTTASGEADDGDEDERTKSTTARFVKDRLPMVMSLGLLYLALARRRAAILPFELAKMAAEGSLPYLNVYDVVHEHCGENTVELLPSDEIFLFEHPKRIPTPQRIVAAAAFAAAKIDAQLPPINAAAILTRYVGTLFNLDSQVLHAARRTLSVYLSPALRYGAKNVVGAPESALLAYVVVALKFLYGLDGRTHTQARVQISRNGVLGKIVRPSIQGVSPGGWSAWARGVGALGAPALPWSEDYVSKLDDCDKDRHIRFAYHRLLSGRIMPFPFNRIEEKLLKVVPPTRLNADASVPAPPPPPAPSTTDPQLECLKAKHALAESYETRVRVHCAHAVIDELRLANPEVGVDFNNELRRACVRSVRLRAGGLALRHVTDERASSLIARNVNIFMHEKEESIVHAVGGQQIISRMRLDSLVRRVLAATFKSDDAFDGALAKRLIRTILKAVETEDPDLNAEFTNNERISYIKETISDLAREQEHLNAVLRLDPDWKGYDDGSERTAKIIDEHICVRTAGSYLPAASANNVFDACPAEYVQIVEALARFAWINPEALHESVMELELVLLGVEKMIAVEKTKNKKALKKRKR</sequence>
<comment type="subcellular location">
    <subcellularLocation>
        <location evidence="1">Nucleus</location>
        <location evidence="1">Nucleolus</location>
    </subcellularLocation>
</comment>
<dbReference type="Proteomes" id="UP000001568">
    <property type="component" value="Chromosome 14"/>
</dbReference>
<feature type="domain" description="Rrn7/TAF1B N-terminal cyclin" evidence="12">
    <location>
        <begin position="110"/>
        <end position="233"/>
    </location>
</feature>
<evidence type="ECO:0000256" key="6">
    <source>
        <dbReference type="ARBA" id="ARBA00023015"/>
    </source>
</evidence>
<dbReference type="GO" id="GO:0070860">
    <property type="term" value="C:RNA polymerase I core factor complex"/>
    <property type="evidence" value="ECO:0007669"/>
    <property type="project" value="InterPro"/>
</dbReference>
<reference evidence="14 15" key="1">
    <citation type="journal article" date="2007" name="Proc. Natl. Acad. Sci. U.S.A.">
        <title>The tiny eukaryote Ostreococcus provides genomic insights into the paradox of plankton speciation.</title>
        <authorList>
            <person name="Palenik B."/>
            <person name="Grimwood J."/>
            <person name="Aerts A."/>
            <person name="Rouze P."/>
            <person name="Salamov A."/>
            <person name="Putnam N."/>
            <person name="Dupont C."/>
            <person name="Jorgensen R."/>
            <person name="Derelle E."/>
            <person name="Rombauts S."/>
            <person name="Zhou K."/>
            <person name="Otillar R."/>
            <person name="Merchant S.S."/>
            <person name="Podell S."/>
            <person name="Gaasterland T."/>
            <person name="Napoli C."/>
            <person name="Gendler K."/>
            <person name="Manuell A."/>
            <person name="Tai V."/>
            <person name="Vallon O."/>
            <person name="Piganeau G."/>
            <person name="Jancek S."/>
            <person name="Heijde M."/>
            <person name="Jabbari K."/>
            <person name="Bowler C."/>
            <person name="Lohr M."/>
            <person name="Robbens S."/>
            <person name="Werner G."/>
            <person name="Dubchak I."/>
            <person name="Pazour G.J."/>
            <person name="Ren Q."/>
            <person name="Paulsen I."/>
            <person name="Delwiche C."/>
            <person name="Schmutz J."/>
            <person name="Rokhsar D."/>
            <person name="Van de Peer Y."/>
            <person name="Moreau H."/>
            <person name="Grigoriev I.V."/>
        </authorList>
    </citation>
    <scope>NUCLEOTIDE SEQUENCE [LARGE SCALE GENOMIC DNA]</scope>
    <source>
        <strain evidence="14 15">CCE9901</strain>
    </source>
</reference>
<evidence type="ECO:0000256" key="9">
    <source>
        <dbReference type="ARBA" id="ARBA00023242"/>
    </source>
</evidence>
<dbReference type="RefSeq" id="XP_001421333.1">
    <property type="nucleotide sequence ID" value="XM_001421296.1"/>
</dbReference>
<dbReference type="Pfam" id="PF11781">
    <property type="entry name" value="Zn_ribbon_RRN7"/>
    <property type="match status" value="1"/>
</dbReference>
<name>A4S7U2_OSTLU</name>
<evidence type="ECO:0000259" key="13">
    <source>
        <dbReference type="Pfam" id="PF20645"/>
    </source>
</evidence>
<feature type="domain" description="Rrn7/TAF1B C-terminal cyclin" evidence="13">
    <location>
        <begin position="265"/>
        <end position="356"/>
    </location>
</feature>
<dbReference type="Pfam" id="PF20645">
    <property type="entry name" value="Rrn7_cyclin_C"/>
    <property type="match status" value="1"/>
</dbReference>
<evidence type="ECO:0000256" key="2">
    <source>
        <dbReference type="ARBA" id="ARBA00006899"/>
    </source>
</evidence>
<dbReference type="GO" id="GO:0008270">
    <property type="term" value="F:zinc ion binding"/>
    <property type="evidence" value="ECO:0007669"/>
    <property type="project" value="UniProtKB-KW"/>
</dbReference>
<dbReference type="PANTHER" id="PTHR31576:SF2">
    <property type="entry name" value="TATA BOX-BINDING PROTEIN-ASSOCIATED FACTOR RNA POLYMERASE I SUBUNIT B"/>
    <property type="match status" value="1"/>
</dbReference>
<gene>
    <name evidence="14" type="ORF">OSTLU_27617</name>
</gene>
<feature type="compositionally biased region" description="Basic residues" evidence="10">
    <location>
        <begin position="73"/>
        <end position="90"/>
    </location>
</feature>
<protein>
    <submittedName>
        <fullName evidence="14">Uncharacterized protein</fullName>
    </submittedName>
</protein>
<keyword evidence="3" id="KW-0479">Metal-binding</keyword>
<dbReference type="InterPro" id="IPR033599">
    <property type="entry name" value="TAF1B/Rrn7"/>
</dbReference>
<evidence type="ECO:0000256" key="1">
    <source>
        <dbReference type="ARBA" id="ARBA00004604"/>
    </source>
</evidence>
<dbReference type="Gramene" id="ABO99626">
    <property type="protein sequence ID" value="ABO99626"/>
    <property type="gene ID" value="OSTLU_27617"/>
</dbReference>
<evidence type="ECO:0000256" key="8">
    <source>
        <dbReference type="ARBA" id="ARBA00023163"/>
    </source>
</evidence>
<keyword evidence="9" id="KW-0539">Nucleus</keyword>
<evidence type="ECO:0000259" key="11">
    <source>
        <dbReference type="Pfam" id="PF11781"/>
    </source>
</evidence>
<keyword evidence="4" id="KW-0863">Zinc-finger</keyword>
<evidence type="ECO:0000256" key="10">
    <source>
        <dbReference type="SAM" id="MobiDB-lite"/>
    </source>
</evidence>